<organism evidence="2 3">
    <name type="scientific">Fibroporia radiculosa</name>
    <dbReference type="NCBI Taxonomy" id="599839"/>
    <lineage>
        <taxon>Eukaryota</taxon>
        <taxon>Fungi</taxon>
        <taxon>Dikarya</taxon>
        <taxon>Basidiomycota</taxon>
        <taxon>Agaricomycotina</taxon>
        <taxon>Agaricomycetes</taxon>
        <taxon>Polyporales</taxon>
        <taxon>Fibroporiaceae</taxon>
        <taxon>Fibroporia</taxon>
    </lineage>
</organism>
<dbReference type="RefSeq" id="XP_012185243.1">
    <property type="nucleotide sequence ID" value="XM_012329853.1"/>
</dbReference>
<protein>
    <recommendedName>
        <fullName evidence="4">CHAT domain-containing protein</fullName>
    </recommendedName>
</protein>
<name>J4GWD6_9APHY</name>
<evidence type="ECO:0008006" key="4">
    <source>
        <dbReference type="Google" id="ProtNLM"/>
    </source>
</evidence>
<gene>
    <name evidence="2" type="ORF">FIBRA_08199</name>
</gene>
<dbReference type="STRING" id="599839.J4GWD6"/>
<dbReference type="InterPro" id="IPR011990">
    <property type="entry name" value="TPR-like_helical_dom_sf"/>
</dbReference>
<dbReference type="OrthoDB" id="3169018at2759"/>
<proteinExistence type="predicted"/>
<sequence length="894" mass="98982">MSLIDRFHKHRDPYDMNNAIPSWDTTTQLMAVTNMFGDLNVISAAIEVLEETVGLIEGDNSTKRVILYNISALLTIRFERLSDLDDHPDKFTFLNNFRILLSDRFERLSVLADLDKAISLMEDALRLGPDGYPHKHACLYNIGTSFSSRFGWPGDVADLHKSISRIEDSLRFTPDDHPDRPMYLTNFGKSLSHRFERLGNLPNLYKAISVMEEVLQLTLGDYPQKPGRLNNLANSTSLMEDAVRLTPDGHPTKPVCLNGLGTLLPSQFKRLGDLTDIDDDGGRAASLVPVDHSRKPIILGHLGRLLLGRIERFGNLADIDKSISMMEDALRFTPDDHPDRSAHLIVLGNLFSHRFERLGNLPDLNRLISVMESVLQLIPDGDPTKVMCLDNLGSLFLRRFQRLGDLTCIDKSISVLDEAVQLTPDGDPSKPMYLNGLGASLICRFEGLGDIIDVDKSILVQEDAVRLTPDSHPHKPVYLANLGGSTLVVSFSSRFEQLGDVTDLHKSITILEDALCLAPDGHSGKPSFRFNLGEAFCSSFVHLGDVSALYNATLYLSNAARSSVGSPSERFRASLKWVTCADLVETADVVRDDAAAVALQCGRRDAAIEWLEQGRSVVWNRLLQLRTPLDGLQVNHPALANRLRQVSNNLEQASAHDISEIGEMQKEGLSMNEETRRHHTLALEREKLLLEIRSLPGFERFSLPKTVSQLTSSAHSRPVVVLNANSDDVLHVTLSNNTYKQGFGTRADESQLWMKVTKPVLDALAFSTPKYPSRIFWCPTGPFLFLLIHAAGLYDTAEPGYKLSDFVISSYTPTLGALAPSQHKNVTSSSTRLAPVPQPESDGHSRLPGVQREVDFIRTTLESLPSTPVSLMESNGTVEDALDKMKGSDWTAAA</sequence>
<evidence type="ECO:0000313" key="3">
    <source>
        <dbReference type="Proteomes" id="UP000006352"/>
    </source>
</evidence>
<evidence type="ECO:0000256" key="1">
    <source>
        <dbReference type="SAM" id="MobiDB-lite"/>
    </source>
</evidence>
<dbReference type="AlphaFoldDB" id="J4GWD6"/>
<dbReference type="GeneID" id="24100871"/>
<feature type="compositionally biased region" description="Polar residues" evidence="1">
    <location>
        <begin position="822"/>
        <end position="832"/>
    </location>
</feature>
<accession>J4GWD6</accession>
<dbReference type="Gene3D" id="1.25.40.10">
    <property type="entry name" value="Tetratricopeptide repeat domain"/>
    <property type="match status" value="1"/>
</dbReference>
<dbReference type="EMBL" id="HE797216">
    <property type="protein sequence ID" value="CCM05960.1"/>
    <property type="molecule type" value="Genomic_DNA"/>
</dbReference>
<feature type="region of interest" description="Disordered" evidence="1">
    <location>
        <begin position="819"/>
        <end position="849"/>
    </location>
</feature>
<dbReference type="InParanoid" id="J4GWD6"/>
<evidence type="ECO:0000313" key="2">
    <source>
        <dbReference type="EMBL" id="CCM05960.1"/>
    </source>
</evidence>
<reference evidence="2 3" key="1">
    <citation type="journal article" date="2012" name="Appl. Environ. Microbiol.">
        <title>Short-read sequencing for genomic analysis of the brown rot fungus Fibroporia radiculosa.</title>
        <authorList>
            <person name="Tang J.D."/>
            <person name="Perkins A.D."/>
            <person name="Sonstegard T.S."/>
            <person name="Schroeder S.G."/>
            <person name="Burgess S.C."/>
            <person name="Diehl S.V."/>
        </authorList>
    </citation>
    <scope>NUCLEOTIDE SEQUENCE [LARGE SCALE GENOMIC DNA]</scope>
    <source>
        <strain evidence="2 3">TFFH 294</strain>
    </source>
</reference>
<keyword evidence="3" id="KW-1185">Reference proteome</keyword>
<dbReference type="HOGENOM" id="CLU_001305_0_1_1"/>
<dbReference type="Proteomes" id="UP000006352">
    <property type="component" value="Unassembled WGS sequence"/>
</dbReference>